<dbReference type="Proteomes" id="UP000092839">
    <property type="component" value="Chromosome"/>
</dbReference>
<keyword evidence="1 2" id="KW-0129">CBS domain</keyword>
<dbReference type="InterPro" id="IPR046342">
    <property type="entry name" value="CBS_dom_sf"/>
</dbReference>
<feature type="domain" description="CBS" evidence="3">
    <location>
        <begin position="65"/>
        <end position="122"/>
    </location>
</feature>
<dbReference type="InterPro" id="IPR005105">
    <property type="entry name" value="GlnD_Uridyltrans_N"/>
</dbReference>
<reference evidence="4 5" key="1">
    <citation type="submission" date="2016-07" db="EMBL/GenBank/DDBJ databases">
        <title>Complete genome sequence of Bradyrhizobium icense LMTR 13T, a potential inoculant strain isolated from lima bean (Phaseolus lunatus) in Peru.</title>
        <authorList>
            <person name="Ormeno-Orrillo E."/>
            <person name="Duran D."/>
            <person name="Rogel M.A."/>
            <person name="Rey L."/>
            <person name="Imperial J."/>
            <person name="Ruiz-Argueso T."/>
            <person name="Martinez-Romero E."/>
        </authorList>
    </citation>
    <scope>NUCLEOTIDE SEQUENCE [LARGE SCALE GENOMIC DNA]</scope>
    <source>
        <strain evidence="4 5">LMTR 13</strain>
    </source>
</reference>
<dbReference type="InterPro" id="IPR051257">
    <property type="entry name" value="Diverse_CBS-Domain"/>
</dbReference>
<dbReference type="KEGG" id="bic:LMTR13_05130"/>
<accession>A0A1B1UA61</accession>
<dbReference type="PROSITE" id="PS51371">
    <property type="entry name" value="CBS"/>
    <property type="match status" value="2"/>
</dbReference>
<dbReference type="CDD" id="cd05401">
    <property type="entry name" value="NT_GlnE_GlnD_like"/>
    <property type="match status" value="1"/>
</dbReference>
<evidence type="ECO:0000256" key="2">
    <source>
        <dbReference type="PROSITE-ProRule" id="PRU00703"/>
    </source>
</evidence>
<organism evidence="4 5">
    <name type="scientific">Bradyrhizobium icense</name>
    <dbReference type="NCBI Taxonomy" id="1274631"/>
    <lineage>
        <taxon>Bacteria</taxon>
        <taxon>Pseudomonadati</taxon>
        <taxon>Pseudomonadota</taxon>
        <taxon>Alphaproteobacteria</taxon>
        <taxon>Hyphomicrobiales</taxon>
        <taxon>Nitrobacteraceae</taxon>
        <taxon>Bradyrhizobium</taxon>
    </lineage>
</organism>
<dbReference type="Pfam" id="PF03445">
    <property type="entry name" value="DUF294"/>
    <property type="match status" value="1"/>
</dbReference>
<dbReference type="SUPFAM" id="SSF81301">
    <property type="entry name" value="Nucleotidyltransferase"/>
    <property type="match status" value="1"/>
</dbReference>
<dbReference type="EMBL" id="CP016428">
    <property type="protein sequence ID" value="ANV99646.1"/>
    <property type="molecule type" value="Genomic_DNA"/>
</dbReference>
<name>A0A1B1UA61_9BRAD</name>
<dbReference type="InterPro" id="IPR000644">
    <property type="entry name" value="CBS_dom"/>
</dbReference>
<protein>
    <recommendedName>
        <fullName evidence="3">CBS domain-containing protein</fullName>
    </recommendedName>
</protein>
<dbReference type="PANTHER" id="PTHR43080:SF2">
    <property type="entry name" value="CBS DOMAIN-CONTAINING PROTEIN"/>
    <property type="match status" value="1"/>
</dbReference>
<evidence type="ECO:0000313" key="5">
    <source>
        <dbReference type="Proteomes" id="UP000092839"/>
    </source>
</evidence>
<dbReference type="Pfam" id="PF10335">
    <property type="entry name" value="DUF294_C"/>
    <property type="match status" value="1"/>
</dbReference>
<dbReference type="SMART" id="SM00116">
    <property type="entry name" value="CBS"/>
    <property type="match status" value="2"/>
</dbReference>
<sequence length="471" mass="52278">MRPPPVRVAPSATVSEVVSLMTATPASCAVVIDGAGRPRGIVTEQDVVRRIAWRTEPDQGVESVMTSPVVVAGADEYLFQAVALMRRSKLRHVPVVDWSGAMIGMLALDEALASLSSESMSLIEQLTHEESVEGLHLIKEAQAQLASALLDNNVPAPEVQSLLTEINNDIHRRVLRLVEAAMRDDGWGEPPARFALIIMGSGGRGENFLAPDQDNGFILADDVGGQGKRADAYFLELAERMTRMLDAIGFRLCVGDVMATNPVWRKSLSDWRRQIDNWIRRRESEMLLNCDIFFDFRHAFGDPALSSELRTHVTAVTPAYPQFLRHLFAIEAEHKVALGWFGRLRKEYHGEDRQGVVNLKLRGTLPLVEGARLLALKAGIPATSTLTRLDCLKEKGAISAGDHEDLADAFRHITRLLLRQQLEDFKAGRKITNYVPVADLSPRENKHLVASFRAIENLRATLNMEFAERSL</sequence>
<dbReference type="Gene3D" id="3.10.580.10">
    <property type="entry name" value="CBS-domain"/>
    <property type="match status" value="1"/>
</dbReference>
<proteinExistence type="predicted"/>
<dbReference type="AlphaFoldDB" id="A0A1B1UA61"/>
<dbReference type="STRING" id="1274631.LMTR13_05130"/>
<feature type="domain" description="CBS" evidence="3">
    <location>
        <begin position="1"/>
        <end position="59"/>
    </location>
</feature>
<gene>
    <name evidence="4" type="ORF">LMTR13_05130</name>
</gene>
<evidence type="ECO:0000256" key="1">
    <source>
        <dbReference type="ARBA" id="ARBA00023122"/>
    </source>
</evidence>
<dbReference type="PANTHER" id="PTHR43080">
    <property type="entry name" value="CBS DOMAIN-CONTAINING PROTEIN CBSX3, MITOCHONDRIAL"/>
    <property type="match status" value="1"/>
</dbReference>
<keyword evidence="5" id="KW-1185">Reference proteome</keyword>
<dbReference type="Pfam" id="PF00571">
    <property type="entry name" value="CBS"/>
    <property type="match status" value="2"/>
</dbReference>
<dbReference type="InterPro" id="IPR018821">
    <property type="entry name" value="DUF294_put_nucleoTrafse_sb-bd"/>
</dbReference>
<dbReference type="InterPro" id="IPR043519">
    <property type="entry name" value="NT_sf"/>
</dbReference>
<evidence type="ECO:0000313" key="4">
    <source>
        <dbReference type="EMBL" id="ANV99646.1"/>
    </source>
</evidence>
<evidence type="ECO:0000259" key="3">
    <source>
        <dbReference type="PROSITE" id="PS51371"/>
    </source>
</evidence>
<dbReference type="GO" id="GO:0008773">
    <property type="term" value="F:[protein-PII] uridylyltransferase activity"/>
    <property type="evidence" value="ECO:0007669"/>
    <property type="project" value="InterPro"/>
</dbReference>
<dbReference type="SUPFAM" id="SSF54631">
    <property type="entry name" value="CBS-domain pair"/>
    <property type="match status" value="1"/>
</dbReference>